<evidence type="ECO:0000256" key="10">
    <source>
        <dbReference type="ARBA" id="ARBA00023242"/>
    </source>
</evidence>
<sequence>MKQGSAWICKVEIGTIMTSIHVKSPLDDLPKQFVAAMRTLFDIMDDKKTGYVKFSDIHNRWQEDNIKGLPKGVIESLRKVTPQNGLLSFERFCAGLKICLLRNRSENLHVYAPSNQMPDTNIRPSEVNIVKPTIFLPDKPQFINPRPQSVPADRLMSERTLAKSLTTRQNSVSNFSDSHRPSAAMAHSRTTSMPQLGDKSARQLNSRIDTRDAEKMLRSKSKPNLNNEGISSRPSHSDIMTTLHNWHMNLRANSEAKLKISSVRPPADGKAVAQDFYGGSVSDGDVANSVTQEIRNNTRKGGISSRRREPRRHTLASGIDYNMLKRMKQLEQEKDVLLQGLEAVDKAHDWYLRQIASVQDKMQSIGKSTAPVEYSTEAHQEKLNFQMARIFEVNQHLSALVESSERGFPLHMNLAIQPVQLKRNQDDNTVRRLREQNHLLTEEVGQKSERITQLEREKSALIRELFQARTQHRRDILILKPGTGLGQKLEKMAGGSRSNKELWVLISGVSVLKSQELVGSELEKNSAKLLDGILHFKKRSVDSAKALTLDKTIDVAQVEFIQKLSKFLDLDEVQSYEIFCSYLLYDYKGSQKSLLSMLSNERLMNTLMLQIWNYYRCERLYLLLSMKQVISYWLDDKHPYHTLYEHFFEHLNRDNPLAVIEKVLEQFEVACAMPLPVKDGSLMTESQIIKFAVFNLKEQCELLQTVLLYYKDMECKADKFYEMLTLFQKCGFGRRQNLKHFVDESANTLIKTIKFLEALIILETMELEWLIKCKIDNDNARQYHLFADSETWKKIDQAIALVTPSVEQSPVILAWMVVRYIVIPDVDAAATNRLGKVATKFNVFEYFKKMLCASFFRTDSVVANLSHTVVYGIISALVSLFELETLGNAEVIYSIAELLLRNPNIVRDVWDKGLEFGIGILLRNAMEWFPFKFHSLLGLLKSVAASGEYAEEVVALMQNLNFFTENIDEIEKATRIVPGGDGNWRLASNHMPYKSDTLIINAGITGVIIDERKNIIQWQTDINGWQICLCEIYTLMQQMSLGIGENGHISDEILKKILDVAYLVYGLVSSSYTTAKQLRHIIDMFLALLPRFCTLVNPPMELIAKCIDIFACVAEENALDVWKCLSQAGFLPFMTKICPDIAKLSSGIDMNVGTIGNLIAAQECVTGNYHLTLAFLNLMNKSVDIMSEEDDTNFLASELFLLYEIFPFYHKWRYRNLEDREMIGKGCLNVIHKLMCLTIFTNTKRTLAQKMCIYTLLYGAAGQALLLIVGTGEDNIQAALEQQTSWFASSSMDLIELVRLALSVFNRLLLLKPCLNLESKDSSPIERILCSPPSNRAEPHIVLTVAYYGFHRFDPRLATLAIRLLRRFAKELSFSLLACLGNDAEAIRDTYLCRLEAITEDVRLKIALMEFLTACVVCQPGLLEMFLNIPKPVDQEIIKDQSSCLQSVVEILKERHEALHFCPIELHRAAVEFLHALWVGWRNIAIYVLKKNASFWRWLCDPLFEECKTGKNTQIASYVFKILALEFHYSSLTSSTSDASLGAVIKKLCTGTCFSYWSKTVQDVLSTAEAMETSCMNSSLCPLPEAQKDVMMLLTSWREFLAVATKDKMLTLSSNQKVSLMNDLLHSLLEQTSSFSNPKFISVLTQLLLLLLHNWKSDCIDDWKNSSLLIGKLLSKMCANQDVVTARSILVVVSFAIYFLQLIPKESAEELDESVLSDWIHSVCEIIKSSSINSHHISEHHKHSVYHQLPMACVSLLKELLNLLDSACWLDTLSRLSTISCLNSIMSICIQTKSASNLVMTILVLYLNLAFKSVTAEILCSSDLMQQISLPLTYTNTISEPSIELRSTQNVSPWSEVYEVAVKLVMTLLMTKKYFFLEETLNFVGINLDRMILALMKVHIGLNVKDIDSAYLTLSFIHQLAPYKNSWKLQQSGSLKCLLRSVCSVCQSSIAYLIRPNFIQHLIEHQPKTEGSQVLLEEERQRIRRLSSTEDVEKLSPQLLLIQTKLFQIVALSLSTLRYFTPDICEILLDHSVDTSQWEPVLDCGFGTPNIDQNLPMNFGSMISCVNVCLRTLTKNDQLPSPSRLIAQTDNSLQVDKNLLLFVLENALLTLTSQALLYLMLPQPTSRDKQLIKRELGAELNSFSLSMNRYLRRGGSAAQSPAVGSLVSPISQRGSSIWSLAGASSSGSQSFIRMIISLFYLLFQMSWGQAYGAPQGYQQQPYGNQPPQFAGGFGEGYRGVAMAPPGVSPELWQWFVAVDEDRSGKISVNELQRALINGNWSPFNEETCRLMIGMFDHDRSGNIDIYEFEALWKYIQDWKRCFDSFDRDRSGTIDHQELHQALSTFGYRLTPNFCQLVVRKFDRGAVGSIKFDDFIQACVMLKILTDAFRIRDTTQTGVIHVNYEQFLEMNLRLFVKMSDYCDANDRTISSVSTSPGQNNQIPNQHFQWLDPEKTIGKKVSQQGKELKCPRDYSVCELLVKQTSGPSLEQVDLGFPLAVPCTIIINECDSAIGRCLEKVLLTVKRGEICLIQMKIRTVELHERKQVDKDELIEFVFELELFSFEPQLEIYEVDDSMKIERASKHKEKGVELYRSNLVYSAFYRFSKALKLLLFSLNPPNIESKAQRERLIIACYLNIAQCQIITRRFDFVVRNCSKVLDLDGNNSKAYYRRGVAYMNLQEYEKARFDLDRAGELQPRNSDVKKQIEMLDRKNMELDLKLGKKLQKLFTN</sequence>
<dbReference type="GO" id="GO:0006606">
    <property type="term" value="P:protein import into nucleus"/>
    <property type="evidence" value="ECO:0007669"/>
    <property type="project" value="TreeGrafter"/>
</dbReference>
<evidence type="ECO:0000313" key="16">
    <source>
        <dbReference type="Proteomes" id="UP000014500"/>
    </source>
</evidence>
<dbReference type="OMA" id="WICISNT"/>
<dbReference type="InterPro" id="IPR002048">
    <property type="entry name" value="EF_hand_dom"/>
</dbReference>
<dbReference type="eggNOG" id="KOG0037">
    <property type="taxonomic scope" value="Eukaryota"/>
</dbReference>
<keyword evidence="12" id="KW-0175">Coiled coil</keyword>
<dbReference type="GO" id="GO:0017056">
    <property type="term" value="F:structural constituent of nuclear pore"/>
    <property type="evidence" value="ECO:0007669"/>
    <property type="project" value="InterPro"/>
</dbReference>
<dbReference type="Gene3D" id="1.10.238.10">
    <property type="entry name" value="EF-hand"/>
    <property type="match status" value="1"/>
</dbReference>
<dbReference type="CDD" id="cd16183">
    <property type="entry name" value="EFh_PEF_ALG-2"/>
    <property type="match status" value="1"/>
</dbReference>
<keyword evidence="8" id="KW-0811">Translocation</keyword>
<evidence type="ECO:0000256" key="6">
    <source>
        <dbReference type="ARBA" id="ARBA00022837"/>
    </source>
</evidence>
<dbReference type="PANTHER" id="PTHR31431:SF1">
    <property type="entry name" value="NUCLEOPORIN NUP188"/>
    <property type="match status" value="1"/>
</dbReference>
<evidence type="ECO:0000256" key="4">
    <source>
        <dbReference type="ARBA" id="ARBA00022803"/>
    </source>
</evidence>
<dbReference type="PANTHER" id="PTHR31431">
    <property type="entry name" value="NUCLEOPORIN NUP188 HOMOLOG"/>
    <property type="match status" value="1"/>
</dbReference>
<evidence type="ECO:0000256" key="13">
    <source>
        <dbReference type="SAM" id="MobiDB-lite"/>
    </source>
</evidence>
<evidence type="ECO:0000256" key="5">
    <source>
        <dbReference type="ARBA" id="ARBA00022816"/>
    </source>
</evidence>
<feature type="repeat" description="TPR" evidence="11">
    <location>
        <begin position="2664"/>
        <end position="2697"/>
    </location>
</feature>
<dbReference type="STRING" id="126957.T1IY66"/>
<dbReference type="EnsemblMetazoa" id="SMAR006170-RA">
    <property type="protein sequence ID" value="SMAR006170-PA"/>
    <property type="gene ID" value="SMAR006170"/>
</dbReference>
<dbReference type="Pfam" id="PF25825">
    <property type="entry name" value="SAPC2_N"/>
    <property type="match status" value="1"/>
</dbReference>
<feature type="compositionally biased region" description="Polar residues" evidence="13">
    <location>
        <begin position="165"/>
        <end position="176"/>
    </location>
</feature>
<feature type="domain" description="EF-hand" evidence="14">
    <location>
        <begin position="2313"/>
        <end position="2348"/>
    </location>
</feature>
<evidence type="ECO:0000256" key="7">
    <source>
        <dbReference type="ARBA" id="ARBA00022927"/>
    </source>
</evidence>
<evidence type="ECO:0000313" key="15">
    <source>
        <dbReference type="EnsemblMetazoa" id="SMAR006170-PA"/>
    </source>
</evidence>
<dbReference type="GO" id="GO:0051028">
    <property type="term" value="P:mRNA transport"/>
    <property type="evidence" value="ECO:0007669"/>
    <property type="project" value="UniProtKB-KW"/>
</dbReference>
<evidence type="ECO:0000256" key="9">
    <source>
        <dbReference type="ARBA" id="ARBA00023132"/>
    </source>
</evidence>
<keyword evidence="9" id="KW-0906">Nuclear pore complex</keyword>
<evidence type="ECO:0000256" key="2">
    <source>
        <dbReference type="ARBA" id="ARBA00022448"/>
    </source>
</evidence>
<reference evidence="15" key="2">
    <citation type="submission" date="2015-02" db="UniProtKB">
        <authorList>
            <consortium name="EnsemblMetazoa"/>
        </authorList>
    </citation>
    <scope>IDENTIFICATION</scope>
</reference>
<dbReference type="Gene3D" id="1.25.40.10">
    <property type="entry name" value="Tetratricopeptide repeat domain"/>
    <property type="match status" value="1"/>
</dbReference>
<reference evidence="16" key="1">
    <citation type="submission" date="2011-05" db="EMBL/GenBank/DDBJ databases">
        <authorList>
            <person name="Richards S.R."/>
            <person name="Qu J."/>
            <person name="Jiang H."/>
            <person name="Jhangiani S.N."/>
            <person name="Agravi P."/>
            <person name="Goodspeed R."/>
            <person name="Gross S."/>
            <person name="Mandapat C."/>
            <person name="Jackson L."/>
            <person name="Mathew T."/>
            <person name="Pu L."/>
            <person name="Thornton R."/>
            <person name="Saada N."/>
            <person name="Wilczek-Boney K.B."/>
            <person name="Lee S."/>
            <person name="Kovar C."/>
            <person name="Wu Y."/>
            <person name="Scherer S.E."/>
            <person name="Worley K.C."/>
            <person name="Muzny D.M."/>
            <person name="Gibbs R."/>
        </authorList>
    </citation>
    <scope>NUCLEOTIDE SEQUENCE</scope>
    <source>
        <strain evidence="16">Brora</strain>
    </source>
</reference>
<dbReference type="InterPro" id="IPR048883">
    <property type="entry name" value="Nup188_N-subdom_III"/>
</dbReference>
<dbReference type="SUPFAM" id="SSF47473">
    <property type="entry name" value="EF-hand"/>
    <property type="match status" value="1"/>
</dbReference>
<dbReference type="PROSITE" id="PS50005">
    <property type="entry name" value="TPR"/>
    <property type="match status" value="1"/>
</dbReference>
<dbReference type="PROSITE" id="PS00018">
    <property type="entry name" value="EF_HAND_1"/>
    <property type="match status" value="2"/>
</dbReference>
<organism evidence="15 16">
    <name type="scientific">Strigamia maritima</name>
    <name type="common">European centipede</name>
    <name type="synonym">Geophilus maritimus</name>
    <dbReference type="NCBI Taxonomy" id="126957"/>
    <lineage>
        <taxon>Eukaryota</taxon>
        <taxon>Metazoa</taxon>
        <taxon>Ecdysozoa</taxon>
        <taxon>Arthropoda</taxon>
        <taxon>Myriapoda</taxon>
        <taxon>Chilopoda</taxon>
        <taxon>Pleurostigmophora</taxon>
        <taxon>Geophilomorpha</taxon>
        <taxon>Linotaeniidae</taxon>
        <taxon>Strigamia</taxon>
    </lineage>
</organism>
<dbReference type="InterPro" id="IPR011992">
    <property type="entry name" value="EF-hand-dom_pair"/>
</dbReference>
<dbReference type="PROSITE" id="PS50222">
    <property type="entry name" value="EF_HAND_2"/>
    <property type="match status" value="2"/>
</dbReference>
<dbReference type="Gene3D" id="1.10.287.450">
    <property type="entry name" value="Helix hairpin bin"/>
    <property type="match status" value="1"/>
</dbReference>
<dbReference type="Pfam" id="PF21093">
    <property type="entry name" value="Nup188_N-subdom_III"/>
    <property type="match status" value="1"/>
</dbReference>
<keyword evidence="6" id="KW-0106">Calcium</keyword>
<dbReference type="HOGENOM" id="CLU_227179_0_0_1"/>
<dbReference type="eggNOG" id="KOG0543">
    <property type="taxonomic scope" value="Eukaryota"/>
</dbReference>
<dbReference type="Pfam" id="PF11414">
    <property type="entry name" value="Suppressor_APC"/>
    <property type="match status" value="1"/>
</dbReference>
<dbReference type="InterPro" id="IPR018247">
    <property type="entry name" value="EF_Hand_1_Ca_BS"/>
</dbReference>
<keyword evidence="4 11" id="KW-0802">TPR repeat</keyword>
<feature type="domain" description="EF-hand" evidence="14">
    <location>
        <begin position="2246"/>
        <end position="2281"/>
    </location>
</feature>
<keyword evidence="10" id="KW-0539">Nucleus</keyword>
<dbReference type="GO" id="GO:0005509">
    <property type="term" value="F:calcium ion binding"/>
    <property type="evidence" value="ECO:0007669"/>
    <property type="project" value="InterPro"/>
</dbReference>
<keyword evidence="2" id="KW-0813">Transport</keyword>
<dbReference type="Pfam" id="PF07719">
    <property type="entry name" value="TPR_2"/>
    <property type="match status" value="1"/>
</dbReference>
<dbReference type="PhylomeDB" id="T1IY66"/>
<evidence type="ECO:0000256" key="11">
    <source>
        <dbReference type="PROSITE-ProRule" id="PRU00339"/>
    </source>
</evidence>
<accession>T1IY66</accession>
<dbReference type="InterPro" id="IPR057953">
    <property type="entry name" value="SAPC2_N"/>
</dbReference>
<feature type="region of interest" description="Disordered" evidence="13">
    <location>
        <begin position="165"/>
        <end position="201"/>
    </location>
</feature>
<dbReference type="InterPro" id="IPR044840">
    <property type="entry name" value="Nup188"/>
</dbReference>
<dbReference type="SUPFAM" id="SSF48452">
    <property type="entry name" value="TPR-like"/>
    <property type="match status" value="1"/>
</dbReference>
<dbReference type="InterPro" id="IPR019734">
    <property type="entry name" value="TPR_rpt"/>
</dbReference>
<dbReference type="SMART" id="SM00028">
    <property type="entry name" value="TPR"/>
    <property type="match status" value="2"/>
</dbReference>
<dbReference type="EMBL" id="JH431671">
    <property type="status" value="NOT_ANNOTATED_CDS"/>
    <property type="molecule type" value="Genomic_DNA"/>
</dbReference>
<evidence type="ECO:0000256" key="12">
    <source>
        <dbReference type="SAM" id="Coils"/>
    </source>
</evidence>
<evidence type="ECO:0000256" key="8">
    <source>
        <dbReference type="ARBA" id="ARBA00023010"/>
    </source>
</evidence>
<protein>
    <recommendedName>
        <fullName evidence="14">EF-hand domain-containing protein</fullName>
    </recommendedName>
</protein>
<feature type="region of interest" description="Disordered" evidence="13">
    <location>
        <begin position="217"/>
        <end position="237"/>
    </location>
</feature>
<keyword evidence="7" id="KW-0653">Protein transport</keyword>
<dbReference type="InterPro" id="IPR011990">
    <property type="entry name" value="TPR-like_helical_dom_sf"/>
</dbReference>
<evidence type="ECO:0000256" key="1">
    <source>
        <dbReference type="ARBA" id="ARBA00004567"/>
    </source>
</evidence>
<keyword evidence="16" id="KW-1185">Reference proteome</keyword>
<dbReference type="GO" id="GO:0006405">
    <property type="term" value="P:RNA export from nucleus"/>
    <property type="evidence" value="ECO:0007669"/>
    <property type="project" value="TreeGrafter"/>
</dbReference>
<dbReference type="Pfam" id="PF13499">
    <property type="entry name" value="EF-hand_7"/>
    <property type="match status" value="2"/>
</dbReference>
<keyword evidence="3" id="KW-0677">Repeat</keyword>
<feature type="compositionally biased region" description="Polar residues" evidence="13">
    <location>
        <begin position="222"/>
        <end position="237"/>
    </location>
</feature>
<name>T1IY66_STRMM</name>
<dbReference type="GO" id="GO:0044611">
    <property type="term" value="C:nuclear pore inner ring"/>
    <property type="evidence" value="ECO:0007669"/>
    <property type="project" value="TreeGrafter"/>
</dbReference>
<dbReference type="Proteomes" id="UP000014500">
    <property type="component" value="Unassembled WGS sequence"/>
</dbReference>
<dbReference type="InterPro" id="IPR013105">
    <property type="entry name" value="TPR_2"/>
</dbReference>
<comment type="subcellular location">
    <subcellularLocation>
        <location evidence="1">Nucleus</location>
        <location evidence="1">Nuclear pore complex</location>
    </subcellularLocation>
</comment>
<evidence type="ECO:0000256" key="3">
    <source>
        <dbReference type="ARBA" id="ARBA00022737"/>
    </source>
</evidence>
<proteinExistence type="predicted"/>
<evidence type="ECO:0000259" key="14">
    <source>
        <dbReference type="PROSITE" id="PS50222"/>
    </source>
</evidence>
<feature type="coiled-coil region" evidence="12">
    <location>
        <begin position="430"/>
        <end position="471"/>
    </location>
</feature>
<dbReference type="eggNOG" id="KOG4833">
    <property type="taxonomic scope" value="Eukaryota"/>
</dbReference>
<dbReference type="SMART" id="SM00054">
    <property type="entry name" value="EFh"/>
    <property type="match status" value="3"/>
</dbReference>
<keyword evidence="5" id="KW-0509">mRNA transport</keyword>